<evidence type="ECO:0000256" key="6">
    <source>
        <dbReference type="SAM" id="MobiDB-lite"/>
    </source>
</evidence>
<feature type="transmembrane region" description="Helical" evidence="7">
    <location>
        <begin position="48"/>
        <end position="65"/>
    </location>
</feature>
<reference evidence="9" key="1">
    <citation type="journal article" date="2011" name="PLoS Genet.">
        <title>Genomic analysis of the necrotrophic fungal pathogens Sclerotinia sclerotiorum and Botrytis cinerea.</title>
        <authorList>
            <person name="Amselem J."/>
            <person name="Cuomo C.A."/>
            <person name="van Kan J.A."/>
            <person name="Viaud M."/>
            <person name="Benito E.P."/>
            <person name="Couloux A."/>
            <person name="Coutinho P.M."/>
            <person name="de Vries R.P."/>
            <person name="Dyer P.S."/>
            <person name="Fillinger S."/>
            <person name="Fournier E."/>
            <person name="Gout L."/>
            <person name="Hahn M."/>
            <person name="Kohn L."/>
            <person name="Lapalu N."/>
            <person name="Plummer K.M."/>
            <person name="Pradier J.M."/>
            <person name="Quevillon E."/>
            <person name="Sharon A."/>
            <person name="Simon A."/>
            <person name="ten Have A."/>
            <person name="Tudzynski B."/>
            <person name="Tudzynski P."/>
            <person name="Wincker P."/>
            <person name="Andrew M."/>
            <person name="Anthouard V."/>
            <person name="Beever R.E."/>
            <person name="Beffa R."/>
            <person name="Benoit I."/>
            <person name="Bouzid O."/>
            <person name="Brault B."/>
            <person name="Chen Z."/>
            <person name="Choquer M."/>
            <person name="Collemare J."/>
            <person name="Cotton P."/>
            <person name="Danchin E.G."/>
            <person name="Da Silva C."/>
            <person name="Gautier A."/>
            <person name="Giraud C."/>
            <person name="Giraud T."/>
            <person name="Gonzalez C."/>
            <person name="Grossetete S."/>
            <person name="Guldener U."/>
            <person name="Henrissat B."/>
            <person name="Howlett B.J."/>
            <person name="Kodira C."/>
            <person name="Kretschmer M."/>
            <person name="Lappartient A."/>
            <person name="Leroch M."/>
            <person name="Levis C."/>
            <person name="Mauceli E."/>
            <person name="Neuveglise C."/>
            <person name="Oeser B."/>
            <person name="Pearson M."/>
            <person name="Poulain J."/>
            <person name="Poussereau N."/>
            <person name="Quesneville H."/>
            <person name="Rascle C."/>
            <person name="Schumacher J."/>
            <person name="Segurens B."/>
            <person name="Sexton A."/>
            <person name="Silva E."/>
            <person name="Sirven C."/>
            <person name="Soanes D.M."/>
            <person name="Talbot N.J."/>
            <person name="Templeton M."/>
            <person name="Yandava C."/>
            <person name="Yarden O."/>
            <person name="Zeng Q."/>
            <person name="Rollins J.A."/>
            <person name="Lebrun M.H."/>
            <person name="Dickman M."/>
        </authorList>
    </citation>
    <scope>NUCLEOTIDE SEQUENCE [LARGE SCALE GENOMIC DNA]</scope>
    <source>
        <strain evidence="9">T4</strain>
    </source>
</reference>
<dbReference type="InParanoid" id="G2YD90"/>
<evidence type="ECO:0000256" key="3">
    <source>
        <dbReference type="ARBA" id="ARBA00022692"/>
    </source>
</evidence>
<sequence>MPASSNFPTSPSREKQSSITAKKADTAAFVVSTCQVNPSIEKSLLRKLDLHVVLPLMILFVLAFLDRVNIGNAKIQGMTEELKMAGNDFNVALMIFFPA</sequence>
<evidence type="ECO:0000313" key="9">
    <source>
        <dbReference type="Proteomes" id="UP000008177"/>
    </source>
</evidence>
<dbReference type="AlphaFoldDB" id="G2YD90"/>
<protein>
    <submittedName>
        <fullName evidence="8">Uncharacterized protein</fullName>
    </submittedName>
</protein>
<gene>
    <name evidence="8" type="ORF">BofuT4_P094460.1</name>
</gene>
<feature type="compositionally biased region" description="Polar residues" evidence="6">
    <location>
        <begin position="1"/>
        <end position="11"/>
    </location>
</feature>
<organism evidence="8 9">
    <name type="scientific">Botryotinia fuckeliana (strain T4)</name>
    <name type="common">Noble rot fungus</name>
    <name type="synonym">Botrytis cinerea</name>
    <dbReference type="NCBI Taxonomy" id="999810"/>
    <lineage>
        <taxon>Eukaryota</taxon>
        <taxon>Fungi</taxon>
        <taxon>Dikarya</taxon>
        <taxon>Ascomycota</taxon>
        <taxon>Pezizomycotina</taxon>
        <taxon>Leotiomycetes</taxon>
        <taxon>Helotiales</taxon>
        <taxon>Sclerotiniaceae</taxon>
        <taxon>Botrytis</taxon>
    </lineage>
</organism>
<dbReference type="STRING" id="999810.G2YD90"/>
<dbReference type="eggNOG" id="KOG2533">
    <property type="taxonomic scope" value="Eukaryota"/>
</dbReference>
<keyword evidence="5 7" id="KW-0472">Membrane</keyword>
<name>G2YD90_BOTF4</name>
<evidence type="ECO:0000256" key="2">
    <source>
        <dbReference type="ARBA" id="ARBA00022448"/>
    </source>
</evidence>
<dbReference type="PANTHER" id="PTHR43791:SF52">
    <property type="entry name" value="TRANSPORTER, PUTATIVE (AFU_ORTHOLOGUE AFUA_1G11820)-RELATED"/>
    <property type="match status" value="1"/>
</dbReference>
<keyword evidence="4 7" id="KW-1133">Transmembrane helix</keyword>
<dbReference type="Proteomes" id="UP000008177">
    <property type="component" value="Unplaced contigs"/>
</dbReference>
<evidence type="ECO:0000256" key="7">
    <source>
        <dbReference type="SAM" id="Phobius"/>
    </source>
</evidence>
<keyword evidence="2" id="KW-0813">Transport</keyword>
<accession>G2YD90</accession>
<comment type="subcellular location">
    <subcellularLocation>
        <location evidence="1">Membrane</location>
        <topology evidence="1">Multi-pass membrane protein</topology>
    </subcellularLocation>
</comment>
<keyword evidence="3 7" id="KW-0812">Transmembrane</keyword>
<proteinExistence type="predicted"/>
<feature type="region of interest" description="Disordered" evidence="6">
    <location>
        <begin position="1"/>
        <end position="20"/>
    </location>
</feature>
<evidence type="ECO:0000256" key="1">
    <source>
        <dbReference type="ARBA" id="ARBA00004141"/>
    </source>
</evidence>
<evidence type="ECO:0000256" key="4">
    <source>
        <dbReference type="ARBA" id="ARBA00022989"/>
    </source>
</evidence>
<dbReference type="PANTHER" id="PTHR43791">
    <property type="entry name" value="PERMEASE-RELATED"/>
    <property type="match status" value="1"/>
</dbReference>
<dbReference type="EMBL" id="FQ790321">
    <property type="protein sequence ID" value="CCD49738.1"/>
    <property type="molecule type" value="Genomic_DNA"/>
</dbReference>
<dbReference type="HOGENOM" id="CLU_113836_1_0_1"/>
<evidence type="ECO:0000256" key="5">
    <source>
        <dbReference type="ARBA" id="ARBA00023136"/>
    </source>
</evidence>
<dbReference type="GO" id="GO:0022857">
    <property type="term" value="F:transmembrane transporter activity"/>
    <property type="evidence" value="ECO:0007669"/>
    <property type="project" value="TreeGrafter"/>
</dbReference>
<dbReference type="OrthoDB" id="3532342at2759"/>
<dbReference type="GO" id="GO:0016020">
    <property type="term" value="C:membrane"/>
    <property type="evidence" value="ECO:0007669"/>
    <property type="project" value="UniProtKB-SubCell"/>
</dbReference>
<evidence type="ECO:0000313" key="8">
    <source>
        <dbReference type="EMBL" id="CCD49738.1"/>
    </source>
</evidence>